<evidence type="ECO:0000256" key="3">
    <source>
        <dbReference type="ARBA" id="ARBA00022692"/>
    </source>
</evidence>
<keyword evidence="3 8" id="KW-0812">Transmembrane</keyword>
<feature type="transmembrane region" description="Helical" evidence="8">
    <location>
        <begin position="6"/>
        <end position="23"/>
    </location>
</feature>
<name>Q08FN9_DPV83</name>
<comment type="subcellular location">
    <subcellularLocation>
        <location evidence="2">Virion membrane</location>
        <topology evidence="2">Single-pass membrane protein</topology>
    </subcellularLocation>
</comment>
<evidence type="ECO:0000256" key="7">
    <source>
        <dbReference type="ARBA" id="ARBA00023136"/>
    </source>
</evidence>
<proteinExistence type="predicted"/>
<sequence>MIGDFILIIICVAIIGLIVYGIYNRKTSYLQTNPPTDIPEKYEKQDQLKTGFIDKLNPGHLNSFYKLFISAGK</sequence>
<evidence type="ECO:0000256" key="4">
    <source>
        <dbReference type="ARBA" id="ARBA00022844"/>
    </source>
</evidence>
<accession>Q08FN9</accession>
<reference evidence="9 10" key="1">
    <citation type="journal article" date="2005" name="J. Virol.">
        <title>Genome of deerpox virus.</title>
        <authorList>
            <person name="Afonso C.L."/>
            <person name="Delhon G."/>
            <person name="Tulman E.R."/>
            <person name="Lu Z."/>
            <person name="Zsak A."/>
            <person name="Becerra V.M."/>
            <person name="Zsak L."/>
            <person name="Kutish G.F."/>
            <person name="Rock D.L."/>
        </authorList>
    </citation>
    <scope>NUCLEOTIDE SEQUENCE [LARGE SCALE GENOMIC DNA]</scope>
    <source>
        <strain evidence="10">Mule deer/United States/W-848-83/1983</strain>
    </source>
</reference>
<organism evidence="9 10">
    <name type="scientific">Deerpox virus (strain Mule deer/United States/W-848-83/1983)</name>
    <name type="common">DPV</name>
    <dbReference type="NCBI Taxonomy" id="305674"/>
    <lineage>
        <taxon>Viruses</taxon>
        <taxon>Varidnaviria</taxon>
        <taxon>Bamfordvirae</taxon>
        <taxon>Nucleocytoviricota</taxon>
        <taxon>Pokkesviricetes</taxon>
        <taxon>Chitovirales</taxon>
        <taxon>Poxviridae</taxon>
        <taxon>Chordopoxvirinae</taxon>
        <taxon>Cervidpoxvirus</taxon>
        <taxon>Cervidpoxvirus muledeerpox</taxon>
        <taxon>Mule deerpox virus</taxon>
    </lineage>
</organism>
<dbReference type="KEGG" id="vg:3346376"/>
<evidence type="ECO:0000256" key="5">
    <source>
        <dbReference type="ARBA" id="ARBA00022921"/>
    </source>
</evidence>
<dbReference type="Pfam" id="PF05961">
    <property type="entry name" value="Chordopox_A13L"/>
    <property type="match status" value="1"/>
</dbReference>
<gene>
    <name evidence="9" type="ORF">DpV83gp113</name>
</gene>
<dbReference type="InterPro" id="IPR009236">
    <property type="entry name" value="Chordopox_A13L"/>
</dbReference>
<evidence type="ECO:0000256" key="8">
    <source>
        <dbReference type="SAM" id="Phobius"/>
    </source>
</evidence>
<evidence type="ECO:0000313" key="9">
    <source>
        <dbReference type="EMBL" id="ABI99268.1"/>
    </source>
</evidence>
<dbReference type="GO" id="GO:0055036">
    <property type="term" value="C:virion membrane"/>
    <property type="evidence" value="ECO:0007669"/>
    <property type="project" value="UniProtKB-SubCell"/>
</dbReference>
<keyword evidence="5" id="KW-0426">Late protein</keyword>
<keyword evidence="7 8" id="KW-0472">Membrane</keyword>
<keyword evidence="10" id="KW-1185">Reference proteome</keyword>
<dbReference type="EMBL" id="AY689436">
    <property type="protein sequence ID" value="ABI99268.1"/>
    <property type="molecule type" value="Genomic_DNA"/>
</dbReference>
<dbReference type="Proteomes" id="UP000000866">
    <property type="component" value="Segment"/>
</dbReference>
<organismHost>
    <name type="scientific">Odocoileus hemionus</name>
    <name type="common">Mule deer</name>
    <name type="synonym">Cervus hemionus</name>
    <dbReference type="NCBI Taxonomy" id="9872"/>
</organismHost>
<evidence type="ECO:0000256" key="6">
    <source>
        <dbReference type="ARBA" id="ARBA00022989"/>
    </source>
</evidence>
<dbReference type="RefSeq" id="YP_227488.1">
    <property type="nucleotide sequence ID" value="NC_006966.1"/>
</dbReference>
<dbReference type="GeneID" id="3346376"/>
<evidence type="ECO:0000313" key="10">
    <source>
        <dbReference type="Proteomes" id="UP000000866"/>
    </source>
</evidence>
<evidence type="ECO:0000256" key="2">
    <source>
        <dbReference type="ARBA" id="ARBA00004381"/>
    </source>
</evidence>
<protein>
    <submittedName>
        <fullName evidence="9">IMV membrane protein</fullName>
    </submittedName>
</protein>
<evidence type="ECO:0000256" key="1">
    <source>
        <dbReference type="ARBA" id="ARBA00003039"/>
    </source>
</evidence>
<dbReference type="OrthoDB" id="28563at10239"/>
<keyword evidence="4" id="KW-0946">Virion</keyword>
<comment type="function">
    <text evidence="1">Essential for the encapsidation of DNA into immature virions (IV) and the subsequent maturation of IV into mature virions (MV).</text>
</comment>
<keyword evidence="6 8" id="KW-1133">Transmembrane helix</keyword>